<sequence length="60" mass="6806">MGNDIRFPVLVDRAGLFCQKNITPPLLISFNFLEGKVDVIKLPFNDEKLKRLLGFTGVEK</sequence>
<reference evidence="1 2" key="1">
    <citation type="submission" date="2018-08" db="EMBL/GenBank/DDBJ databases">
        <title>Genome analysis of the thermophilic bacterium of the candidate phylum Aminicenantes from deep subsurface aquifer revealed its physiology and ecological role.</title>
        <authorList>
            <person name="Kadnikov V.V."/>
            <person name="Mardanov A.V."/>
            <person name="Beletsky A.V."/>
            <person name="Karnachuk O.V."/>
            <person name="Ravin N.V."/>
        </authorList>
    </citation>
    <scope>NUCLEOTIDE SEQUENCE [LARGE SCALE GENOMIC DNA]</scope>
    <source>
        <strain evidence="1">BY38</strain>
    </source>
</reference>
<protein>
    <submittedName>
        <fullName evidence="1">Uncharacterized protein</fullName>
    </submittedName>
</protein>
<dbReference type="AlphaFoldDB" id="A0A3E2BPV3"/>
<comment type="caution">
    <text evidence="1">The sequence shown here is derived from an EMBL/GenBank/DDBJ whole genome shotgun (WGS) entry which is preliminary data.</text>
</comment>
<gene>
    <name evidence="1" type="ORF">OP8BY_1344</name>
</gene>
<dbReference type="EMBL" id="QUAH01000002">
    <property type="protein sequence ID" value="RFT16731.1"/>
    <property type="molecule type" value="Genomic_DNA"/>
</dbReference>
<proteinExistence type="predicted"/>
<organism evidence="1 2">
    <name type="scientific">Candidatus Saccharicenans subterraneus</name>
    <dbReference type="NCBI Taxonomy" id="2508984"/>
    <lineage>
        <taxon>Bacteria</taxon>
        <taxon>Candidatus Aminicenantota</taxon>
        <taxon>Candidatus Aminicenantia</taxon>
        <taxon>Candidatus Aminicenantales</taxon>
        <taxon>Candidatus Saccharicenantaceae</taxon>
        <taxon>Candidatus Saccharicenans</taxon>
    </lineage>
</organism>
<dbReference type="Proteomes" id="UP000257323">
    <property type="component" value="Unassembled WGS sequence"/>
</dbReference>
<evidence type="ECO:0000313" key="1">
    <source>
        <dbReference type="EMBL" id="RFT16731.1"/>
    </source>
</evidence>
<evidence type="ECO:0000313" key="2">
    <source>
        <dbReference type="Proteomes" id="UP000257323"/>
    </source>
</evidence>
<accession>A0A3E2BPV3</accession>
<name>A0A3E2BPV3_9BACT</name>